<dbReference type="Pfam" id="PF02163">
    <property type="entry name" value="Peptidase_M50"/>
    <property type="match status" value="1"/>
</dbReference>
<evidence type="ECO:0000256" key="8">
    <source>
        <dbReference type="ARBA" id="ARBA00022989"/>
    </source>
</evidence>
<evidence type="ECO:0000256" key="1">
    <source>
        <dbReference type="ARBA" id="ARBA00001947"/>
    </source>
</evidence>
<dbReference type="SMART" id="SM00228">
    <property type="entry name" value="PDZ"/>
    <property type="match status" value="2"/>
</dbReference>
<evidence type="ECO:0000256" key="4">
    <source>
        <dbReference type="ARBA" id="ARBA00022670"/>
    </source>
</evidence>
<sequence>MEIIQTLLATIVTLGILVTIHEWGHFWVARRCGVQVLRFSIGFGKSLWLRKGKDGTEYSVAAIPLGGYVKMLDEREGPVPEHLRSQAFNNKPVMQRIAIVAAGPAVNLIFAVFAYWLMFVVGVSTVVPVVGSVVPGSVIAQAGVPEGVELVEIDGHRVRSWEEVNLRFASRIGESGALTLAAISSASAMPTYYDVVLKDWNVDLESESPLFAMGIQPYRPEVKPVLGQIIPGGAAEQAGLKVGDIVVEVNAEPIDNWQALVKIIQQSPDQELEFLIKRGTDVRNLRVLPASRQLDSGEIQGVIGAGVTPPQWPVAMLRTIQYGPVEAVGVAFNKTVHMVALTLDSIGKMIGGVISVKNLSGPITIAKVAGASAASGFEPFISFLAYLSISLGVLNLLPIPVLDGGHLLFYGIELVRGKPVSERVQVIGFKLGMALLLSLMTLAIVNDFMRL</sequence>
<comment type="cofactor">
    <cofactor evidence="1 11">
        <name>Zn(2+)</name>
        <dbReference type="ChEBI" id="CHEBI:29105"/>
    </cofactor>
</comment>
<dbReference type="AlphaFoldDB" id="A0A1N7J9A1"/>
<reference evidence="14" key="1">
    <citation type="submission" date="2017-01" db="EMBL/GenBank/DDBJ databases">
        <authorList>
            <person name="Varghese N."/>
            <person name="Submissions S."/>
        </authorList>
    </citation>
    <scope>NUCLEOTIDE SEQUENCE [LARGE SCALE GENOMIC DNA]</scope>
    <source>
        <strain evidence="14">DSM 22306</strain>
    </source>
</reference>
<dbReference type="NCBIfam" id="TIGR00054">
    <property type="entry name" value="RIP metalloprotease RseP"/>
    <property type="match status" value="1"/>
</dbReference>
<dbReference type="STRING" id="619304.SAMN05421760_101797"/>
<keyword evidence="14" id="KW-1185">Reference proteome</keyword>
<dbReference type="EC" id="3.4.24.-" evidence="11"/>
<dbReference type="Gene3D" id="2.30.42.10">
    <property type="match status" value="2"/>
</dbReference>
<protein>
    <recommendedName>
        <fullName evidence="11">Zinc metalloprotease</fullName>
        <ecNumber evidence="11">3.4.24.-</ecNumber>
    </recommendedName>
</protein>
<dbReference type="Proteomes" id="UP000185999">
    <property type="component" value="Unassembled WGS sequence"/>
</dbReference>
<accession>A0A1N7J9A1</accession>
<proteinExistence type="inferred from homology"/>
<dbReference type="RefSeq" id="WP_054342950.1">
    <property type="nucleotide sequence ID" value="NZ_FTOE01000001.1"/>
</dbReference>
<comment type="similarity">
    <text evidence="3 11">Belongs to the peptidase M50B family.</text>
</comment>
<feature type="transmembrane region" description="Helical" evidence="11">
    <location>
        <begin position="6"/>
        <end position="28"/>
    </location>
</feature>
<feature type="transmembrane region" description="Helical" evidence="11">
    <location>
        <begin position="424"/>
        <end position="445"/>
    </location>
</feature>
<dbReference type="Pfam" id="PF17820">
    <property type="entry name" value="PDZ_6"/>
    <property type="match status" value="1"/>
</dbReference>
<dbReference type="GO" id="GO:0016020">
    <property type="term" value="C:membrane"/>
    <property type="evidence" value="ECO:0007669"/>
    <property type="project" value="UniProtKB-SubCell"/>
</dbReference>
<dbReference type="PANTHER" id="PTHR42837">
    <property type="entry name" value="REGULATOR OF SIGMA-E PROTEASE RSEP"/>
    <property type="match status" value="1"/>
</dbReference>
<dbReference type="InterPro" id="IPR004387">
    <property type="entry name" value="Pept_M50_Zn"/>
</dbReference>
<evidence type="ECO:0000256" key="7">
    <source>
        <dbReference type="ARBA" id="ARBA00022833"/>
    </source>
</evidence>
<dbReference type="InterPro" id="IPR036034">
    <property type="entry name" value="PDZ_sf"/>
</dbReference>
<dbReference type="GO" id="GO:0046872">
    <property type="term" value="F:metal ion binding"/>
    <property type="evidence" value="ECO:0007669"/>
    <property type="project" value="UniProtKB-KW"/>
</dbReference>
<dbReference type="PANTHER" id="PTHR42837:SF2">
    <property type="entry name" value="MEMBRANE METALLOPROTEASE ARASP2, CHLOROPLASTIC-RELATED"/>
    <property type="match status" value="1"/>
</dbReference>
<keyword evidence="8 11" id="KW-1133">Transmembrane helix</keyword>
<evidence type="ECO:0000256" key="2">
    <source>
        <dbReference type="ARBA" id="ARBA00004141"/>
    </source>
</evidence>
<dbReference type="InterPro" id="IPR041489">
    <property type="entry name" value="PDZ_6"/>
</dbReference>
<evidence type="ECO:0000256" key="9">
    <source>
        <dbReference type="ARBA" id="ARBA00023049"/>
    </source>
</evidence>
<evidence type="ECO:0000256" key="11">
    <source>
        <dbReference type="RuleBase" id="RU362031"/>
    </source>
</evidence>
<dbReference type="GO" id="GO:0006508">
    <property type="term" value="P:proteolysis"/>
    <property type="evidence" value="ECO:0007669"/>
    <property type="project" value="UniProtKB-KW"/>
</dbReference>
<keyword evidence="4 13" id="KW-0645">Protease</keyword>
<keyword evidence="10 11" id="KW-0472">Membrane</keyword>
<evidence type="ECO:0000313" key="13">
    <source>
        <dbReference type="EMBL" id="SIS45847.1"/>
    </source>
</evidence>
<keyword evidence="11" id="KW-0479">Metal-binding</keyword>
<evidence type="ECO:0000259" key="12">
    <source>
        <dbReference type="PROSITE" id="PS50106"/>
    </source>
</evidence>
<dbReference type="EMBL" id="FTOE01000001">
    <property type="protein sequence ID" value="SIS45847.1"/>
    <property type="molecule type" value="Genomic_DNA"/>
</dbReference>
<dbReference type="NCBIfam" id="NF008046">
    <property type="entry name" value="PRK10779.1"/>
    <property type="match status" value="1"/>
</dbReference>
<gene>
    <name evidence="13" type="ORF">SAMN05421760_101797</name>
</gene>
<dbReference type="OrthoDB" id="9782003at2"/>
<dbReference type="CDD" id="cd06163">
    <property type="entry name" value="S2P-M50_PDZ_RseP-like"/>
    <property type="match status" value="2"/>
</dbReference>
<feature type="transmembrane region" description="Helical" evidence="11">
    <location>
        <begin position="383"/>
        <end position="412"/>
    </location>
</feature>
<feature type="transmembrane region" description="Helical" evidence="11">
    <location>
        <begin position="97"/>
        <end position="118"/>
    </location>
</feature>
<name>A0A1N7J9A1_9GAMM</name>
<dbReference type="GO" id="GO:0004222">
    <property type="term" value="F:metalloendopeptidase activity"/>
    <property type="evidence" value="ECO:0007669"/>
    <property type="project" value="InterPro"/>
</dbReference>
<evidence type="ECO:0000256" key="5">
    <source>
        <dbReference type="ARBA" id="ARBA00022692"/>
    </source>
</evidence>
<dbReference type="SUPFAM" id="SSF50156">
    <property type="entry name" value="PDZ domain-like"/>
    <property type="match status" value="2"/>
</dbReference>
<comment type="subcellular location">
    <subcellularLocation>
        <location evidence="2">Membrane</location>
        <topology evidence="2">Multi-pass membrane protein</topology>
    </subcellularLocation>
</comment>
<organism evidence="13 14">
    <name type="scientific">Neptunomonas antarctica</name>
    <dbReference type="NCBI Taxonomy" id="619304"/>
    <lineage>
        <taxon>Bacteria</taxon>
        <taxon>Pseudomonadati</taxon>
        <taxon>Pseudomonadota</taxon>
        <taxon>Gammaproteobacteria</taxon>
        <taxon>Oceanospirillales</taxon>
        <taxon>Oceanospirillaceae</taxon>
        <taxon>Neptunomonas</taxon>
    </lineage>
</organism>
<keyword evidence="5 11" id="KW-0812">Transmembrane</keyword>
<dbReference type="InterPro" id="IPR001478">
    <property type="entry name" value="PDZ"/>
</dbReference>
<evidence type="ECO:0000256" key="6">
    <source>
        <dbReference type="ARBA" id="ARBA00022801"/>
    </source>
</evidence>
<evidence type="ECO:0000313" key="14">
    <source>
        <dbReference type="Proteomes" id="UP000185999"/>
    </source>
</evidence>
<keyword evidence="7 11" id="KW-0862">Zinc</keyword>
<feature type="domain" description="PDZ" evidence="12">
    <location>
        <begin position="201"/>
        <end position="291"/>
    </location>
</feature>
<dbReference type="InterPro" id="IPR008915">
    <property type="entry name" value="Peptidase_M50"/>
</dbReference>
<evidence type="ECO:0000256" key="3">
    <source>
        <dbReference type="ARBA" id="ARBA00007931"/>
    </source>
</evidence>
<keyword evidence="6 11" id="KW-0378">Hydrolase</keyword>
<evidence type="ECO:0000256" key="10">
    <source>
        <dbReference type="ARBA" id="ARBA00023136"/>
    </source>
</evidence>
<dbReference type="PROSITE" id="PS50106">
    <property type="entry name" value="PDZ"/>
    <property type="match status" value="1"/>
</dbReference>
<keyword evidence="9 11" id="KW-0482">Metalloprotease</keyword>